<accession>A0A1G4JVR7</accession>
<dbReference type="PANTHER" id="PTHR47969:SF15">
    <property type="entry name" value="CHROMOSOME-ASSOCIATED KINESIN KIF4A-RELATED"/>
    <property type="match status" value="1"/>
</dbReference>
<dbReference type="SUPFAM" id="SSF52540">
    <property type="entry name" value="P-loop containing nucleoside triphosphate hydrolases"/>
    <property type="match status" value="1"/>
</dbReference>
<organism evidence="10 11">
    <name type="scientific">Lachancea dasiensis</name>
    <dbReference type="NCBI Taxonomy" id="1072105"/>
    <lineage>
        <taxon>Eukaryota</taxon>
        <taxon>Fungi</taxon>
        <taxon>Dikarya</taxon>
        <taxon>Ascomycota</taxon>
        <taxon>Saccharomycotina</taxon>
        <taxon>Saccharomycetes</taxon>
        <taxon>Saccharomycetales</taxon>
        <taxon>Saccharomycetaceae</taxon>
        <taxon>Lachancea</taxon>
    </lineage>
</organism>
<evidence type="ECO:0000256" key="2">
    <source>
        <dbReference type="ARBA" id="ARBA00022490"/>
    </source>
</evidence>
<evidence type="ECO:0000256" key="1">
    <source>
        <dbReference type="ARBA" id="ARBA00004496"/>
    </source>
</evidence>
<dbReference type="GO" id="GO:0005524">
    <property type="term" value="F:ATP binding"/>
    <property type="evidence" value="ECO:0007669"/>
    <property type="project" value="UniProtKB-UniRule"/>
</dbReference>
<dbReference type="GO" id="GO:0007018">
    <property type="term" value="P:microtubule-based movement"/>
    <property type="evidence" value="ECO:0007669"/>
    <property type="project" value="InterPro"/>
</dbReference>
<keyword evidence="6 7" id="KW-0505">Motor protein</keyword>
<evidence type="ECO:0000256" key="3">
    <source>
        <dbReference type="ARBA" id="ARBA00022741"/>
    </source>
</evidence>
<sequence>MSDNIKVALRLRRPLGLESVDSVIARVGTEEKGNTIDIRHSKKVEVKSFQFDHCSTYSEDVGRDQKEIYEQLAREYLLHALDGYNTCIFAYGQTGSGKSHTMSGSAEYPGIIPRLCQELFAVRELYQASDGQTSTHFRIRCSYVEIYKETVQDLLGKGKCRVREKADRTTYVEGLQDFEVFTEQELSHYFNLGNMRRVIGATQVNEQSSRSHAIFSIDIEQQETSPLGHTSKRKSSIKLIDLAGSERVQASKTTGEHLKEGANINRSLSALGRVISMLSKVKKPISIPYRDSVLTWVLKESLGGNSKTCMIACVSPCDYEETMSTIRYATLARNVRNSAMLNSHEISNGKEQVQAMRSQLEELQKTLSRVENQREVEDQMEKIKLTNQFLEARIDEEQKLAANYYHEWVEMSAQRDGLMQLLGGIVRSTQDVQYSQLRTLLKQLKDHSWEVGQKIELYHSEATECIKRSQE</sequence>
<keyword evidence="4 6" id="KW-0067">ATP-binding</keyword>
<comment type="subcellular location">
    <subcellularLocation>
        <location evidence="1">Cytoplasm</location>
    </subcellularLocation>
</comment>
<dbReference type="GO" id="GO:0005874">
    <property type="term" value="C:microtubule"/>
    <property type="evidence" value="ECO:0007669"/>
    <property type="project" value="UniProtKB-KW"/>
</dbReference>
<evidence type="ECO:0000256" key="8">
    <source>
        <dbReference type="SAM" id="Coils"/>
    </source>
</evidence>
<keyword evidence="7" id="KW-0493">Microtubule</keyword>
<dbReference type="Proteomes" id="UP000190274">
    <property type="component" value="Chromosome G"/>
</dbReference>
<protein>
    <recommendedName>
        <fullName evidence="7">Kinesin-like protein</fullName>
    </recommendedName>
</protein>
<dbReference type="PANTHER" id="PTHR47969">
    <property type="entry name" value="CHROMOSOME-ASSOCIATED KINESIN KIF4A-RELATED"/>
    <property type="match status" value="1"/>
</dbReference>
<gene>
    <name evidence="10" type="ORF">LADA_0G13300G</name>
</gene>
<feature type="coiled-coil region" evidence="8">
    <location>
        <begin position="346"/>
        <end position="407"/>
    </location>
</feature>
<dbReference type="Pfam" id="PF00225">
    <property type="entry name" value="Kinesin"/>
    <property type="match status" value="1"/>
</dbReference>
<dbReference type="InterPro" id="IPR027640">
    <property type="entry name" value="Kinesin-like_fam"/>
</dbReference>
<evidence type="ECO:0000259" key="9">
    <source>
        <dbReference type="PROSITE" id="PS50067"/>
    </source>
</evidence>
<evidence type="ECO:0000256" key="6">
    <source>
        <dbReference type="PROSITE-ProRule" id="PRU00283"/>
    </source>
</evidence>
<dbReference type="STRING" id="1266660.A0A1G4JVR7"/>
<dbReference type="InterPro" id="IPR001752">
    <property type="entry name" value="Kinesin_motor_dom"/>
</dbReference>
<dbReference type="AlphaFoldDB" id="A0A1G4JVR7"/>
<feature type="binding site" evidence="6">
    <location>
        <begin position="92"/>
        <end position="99"/>
    </location>
    <ligand>
        <name>ATP</name>
        <dbReference type="ChEBI" id="CHEBI:30616"/>
    </ligand>
</feature>
<name>A0A1G4JVR7_9SACH</name>
<dbReference type="PRINTS" id="PR00380">
    <property type="entry name" value="KINESINHEAVY"/>
</dbReference>
<dbReference type="EMBL" id="LT598457">
    <property type="protein sequence ID" value="SCU95077.1"/>
    <property type="molecule type" value="Genomic_DNA"/>
</dbReference>
<dbReference type="GO" id="GO:0003777">
    <property type="term" value="F:microtubule motor activity"/>
    <property type="evidence" value="ECO:0007669"/>
    <property type="project" value="InterPro"/>
</dbReference>
<comment type="similarity">
    <text evidence="6 7">Belongs to the TRAFAC class myosin-kinesin ATPase superfamily. Kinesin family.</text>
</comment>
<keyword evidence="11" id="KW-1185">Reference proteome</keyword>
<dbReference type="PROSITE" id="PS00411">
    <property type="entry name" value="KINESIN_MOTOR_1"/>
    <property type="match status" value="1"/>
</dbReference>
<evidence type="ECO:0000313" key="11">
    <source>
        <dbReference type="Proteomes" id="UP000190274"/>
    </source>
</evidence>
<proteinExistence type="inferred from homology"/>
<dbReference type="GO" id="GO:0051231">
    <property type="term" value="P:spindle elongation"/>
    <property type="evidence" value="ECO:0007669"/>
    <property type="project" value="TreeGrafter"/>
</dbReference>
<reference evidence="11" key="1">
    <citation type="submission" date="2016-03" db="EMBL/GenBank/DDBJ databases">
        <authorList>
            <person name="Devillers H."/>
        </authorList>
    </citation>
    <scope>NUCLEOTIDE SEQUENCE [LARGE SCALE GENOMIC DNA]</scope>
</reference>
<evidence type="ECO:0000256" key="5">
    <source>
        <dbReference type="ARBA" id="ARBA00023054"/>
    </source>
</evidence>
<dbReference type="SMART" id="SM00129">
    <property type="entry name" value="KISc"/>
    <property type="match status" value="1"/>
</dbReference>
<feature type="domain" description="Kinesin motor" evidence="9">
    <location>
        <begin position="4"/>
        <end position="335"/>
    </location>
</feature>
<evidence type="ECO:0000313" key="10">
    <source>
        <dbReference type="EMBL" id="SCU95077.1"/>
    </source>
</evidence>
<dbReference type="OrthoDB" id="3176171at2759"/>
<dbReference type="PROSITE" id="PS50067">
    <property type="entry name" value="KINESIN_MOTOR_2"/>
    <property type="match status" value="1"/>
</dbReference>
<dbReference type="GO" id="GO:0007052">
    <property type="term" value="P:mitotic spindle organization"/>
    <property type="evidence" value="ECO:0007669"/>
    <property type="project" value="TreeGrafter"/>
</dbReference>
<evidence type="ECO:0000256" key="4">
    <source>
        <dbReference type="ARBA" id="ARBA00022840"/>
    </source>
</evidence>
<keyword evidence="5 8" id="KW-0175">Coiled coil</keyword>
<dbReference type="GO" id="GO:0005875">
    <property type="term" value="C:microtubule associated complex"/>
    <property type="evidence" value="ECO:0007669"/>
    <property type="project" value="TreeGrafter"/>
</dbReference>
<dbReference type="InterPro" id="IPR027417">
    <property type="entry name" value="P-loop_NTPase"/>
</dbReference>
<evidence type="ECO:0000256" key="7">
    <source>
        <dbReference type="RuleBase" id="RU000394"/>
    </source>
</evidence>
<dbReference type="Gene3D" id="3.40.850.10">
    <property type="entry name" value="Kinesin motor domain"/>
    <property type="match status" value="1"/>
</dbReference>
<keyword evidence="3 6" id="KW-0547">Nucleotide-binding</keyword>
<keyword evidence="2" id="KW-0963">Cytoplasm</keyword>
<dbReference type="InterPro" id="IPR036961">
    <property type="entry name" value="Kinesin_motor_dom_sf"/>
</dbReference>
<dbReference type="InterPro" id="IPR019821">
    <property type="entry name" value="Kinesin_motor_CS"/>
</dbReference>
<dbReference type="GO" id="GO:0008017">
    <property type="term" value="F:microtubule binding"/>
    <property type="evidence" value="ECO:0007669"/>
    <property type="project" value="InterPro"/>
</dbReference>
<dbReference type="GO" id="GO:0005737">
    <property type="term" value="C:cytoplasm"/>
    <property type="evidence" value="ECO:0007669"/>
    <property type="project" value="UniProtKB-SubCell"/>
</dbReference>